<accession>A0A2P5B873</accession>
<evidence type="ECO:0000313" key="1">
    <source>
        <dbReference type="EMBL" id="PON44993.1"/>
    </source>
</evidence>
<dbReference type="Proteomes" id="UP000237105">
    <property type="component" value="Unassembled WGS sequence"/>
</dbReference>
<keyword evidence="2" id="KW-1185">Reference proteome</keyword>
<gene>
    <name evidence="1" type="ORF">PanWU01x14_262350</name>
</gene>
<evidence type="ECO:0000313" key="2">
    <source>
        <dbReference type="Proteomes" id="UP000237105"/>
    </source>
</evidence>
<name>A0A2P5B873_PARAD</name>
<protein>
    <submittedName>
        <fullName evidence="1">Uncharacterized protein</fullName>
    </submittedName>
</protein>
<sequence length="121" mass="13485">MPTSTSSVSVMFFGTFNGVQMEDSSCIAGDYLFCVTTKDDPSFHREPWTAVYKTSLKTGITECLTPEVTHCVTPNDIDAFTPVAIDATKVAVATIHKTSKFTDTRQEVHYRHIEIFESTRP</sequence>
<dbReference type="PANTHER" id="PTHR32161:SF21">
    <property type="entry name" value="OS03G0314500 PROTEIN"/>
    <property type="match status" value="1"/>
</dbReference>
<organism evidence="1 2">
    <name type="scientific">Parasponia andersonii</name>
    <name type="common">Sponia andersonii</name>
    <dbReference type="NCBI Taxonomy" id="3476"/>
    <lineage>
        <taxon>Eukaryota</taxon>
        <taxon>Viridiplantae</taxon>
        <taxon>Streptophyta</taxon>
        <taxon>Embryophyta</taxon>
        <taxon>Tracheophyta</taxon>
        <taxon>Spermatophyta</taxon>
        <taxon>Magnoliopsida</taxon>
        <taxon>eudicotyledons</taxon>
        <taxon>Gunneridae</taxon>
        <taxon>Pentapetalae</taxon>
        <taxon>rosids</taxon>
        <taxon>fabids</taxon>
        <taxon>Rosales</taxon>
        <taxon>Cannabaceae</taxon>
        <taxon>Parasponia</taxon>
    </lineage>
</organism>
<proteinExistence type="predicted"/>
<comment type="caution">
    <text evidence="1">The sequence shown here is derived from an EMBL/GenBank/DDBJ whole genome shotgun (WGS) entry which is preliminary data.</text>
</comment>
<reference evidence="2" key="1">
    <citation type="submission" date="2016-06" db="EMBL/GenBank/DDBJ databases">
        <title>Parallel loss of symbiosis genes in relatives of nitrogen-fixing non-legume Parasponia.</title>
        <authorList>
            <person name="Van Velzen R."/>
            <person name="Holmer R."/>
            <person name="Bu F."/>
            <person name="Rutten L."/>
            <person name="Van Zeijl A."/>
            <person name="Liu W."/>
            <person name="Santuari L."/>
            <person name="Cao Q."/>
            <person name="Sharma T."/>
            <person name="Shen D."/>
            <person name="Roswanjaya Y."/>
            <person name="Wardhani T."/>
            <person name="Kalhor M.S."/>
            <person name="Jansen J."/>
            <person name="Van den Hoogen J."/>
            <person name="Gungor B."/>
            <person name="Hartog M."/>
            <person name="Hontelez J."/>
            <person name="Verver J."/>
            <person name="Yang W.-C."/>
            <person name="Schijlen E."/>
            <person name="Repin R."/>
            <person name="Schilthuizen M."/>
            <person name="Schranz E."/>
            <person name="Heidstra R."/>
            <person name="Miyata K."/>
            <person name="Fedorova E."/>
            <person name="Kohlen W."/>
            <person name="Bisseling T."/>
            <person name="Smit S."/>
            <person name="Geurts R."/>
        </authorList>
    </citation>
    <scope>NUCLEOTIDE SEQUENCE [LARGE SCALE GENOMIC DNA]</scope>
    <source>
        <strain evidence="2">cv. WU1-14</strain>
    </source>
</reference>
<dbReference type="PANTHER" id="PTHR32161">
    <property type="entry name" value="DPP6 N-TERMINAL DOMAIN-LIKE PROTEIN"/>
    <property type="match status" value="1"/>
</dbReference>
<dbReference type="EMBL" id="JXTB01000339">
    <property type="protein sequence ID" value="PON44993.1"/>
    <property type="molecule type" value="Genomic_DNA"/>
</dbReference>
<dbReference type="AlphaFoldDB" id="A0A2P5B873"/>